<dbReference type="InterPro" id="IPR041118">
    <property type="entry name" value="Rx_N"/>
</dbReference>
<reference evidence="6 7" key="1">
    <citation type="journal article" date="2023" name="G3 (Bethesda)">
        <title>A chromosome-length genome assembly and annotation of blackberry (Rubus argutus, cv. 'Hillquist').</title>
        <authorList>
            <person name="Bruna T."/>
            <person name="Aryal R."/>
            <person name="Dudchenko O."/>
            <person name="Sargent D.J."/>
            <person name="Mead D."/>
            <person name="Buti M."/>
            <person name="Cavallini A."/>
            <person name="Hytonen T."/>
            <person name="Andres J."/>
            <person name="Pham M."/>
            <person name="Weisz D."/>
            <person name="Mascagni F."/>
            <person name="Usai G."/>
            <person name="Natali L."/>
            <person name="Bassil N."/>
            <person name="Fernandez G.E."/>
            <person name="Lomsadze A."/>
            <person name="Armour M."/>
            <person name="Olukolu B."/>
            <person name="Poorten T."/>
            <person name="Britton C."/>
            <person name="Davik J."/>
            <person name="Ashrafi H."/>
            <person name="Aiden E.L."/>
            <person name="Borodovsky M."/>
            <person name="Worthington M."/>
        </authorList>
    </citation>
    <scope>NUCLEOTIDE SEQUENCE [LARGE SCALE GENOMIC DNA]</scope>
    <source>
        <strain evidence="6">PI 553951</strain>
    </source>
</reference>
<dbReference type="Gene3D" id="1.20.5.4130">
    <property type="match status" value="1"/>
</dbReference>
<dbReference type="Pfam" id="PF18052">
    <property type="entry name" value="Rx_N"/>
    <property type="match status" value="1"/>
</dbReference>
<name>A0AAW1WZ08_RUBAR</name>
<evidence type="ECO:0000313" key="7">
    <source>
        <dbReference type="Proteomes" id="UP001457282"/>
    </source>
</evidence>
<keyword evidence="3" id="KW-0611">Plant defense</keyword>
<dbReference type="GO" id="GO:0006952">
    <property type="term" value="P:defense response"/>
    <property type="evidence" value="ECO:0007669"/>
    <property type="project" value="UniProtKB-KW"/>
</dbReference>
<dbReference type="AlphaFoldDB" id="A0AAW1WZ08"/>
<dbReference type="EMBL" id="JBEDUW010000005">
    <property type="protein sequence ID" value="KAK9929836.1"/>
    <property type="molecule type" value="Genomic_DNA"/>
</dbReference>
<evidence type="ECO:0000313" key="6">
    <source>
        <dbReference type="EMBL" id="KAK9929836.1"/>
    </source>
</evidence>
<dbReference type="GO" id="GO:0043531">
    <property type="term" value="F:ADP binding"/>
    <property type="evidence" value="ECO:0007669"/>
    <property type="project" value="InterPro"/>
</dbReference>
<keyword evidence="2" id="KW-0547">Nucleotide-binding</keyword>
<accession>A0AAW1WZ08</accession>
<evidence type="ECO:0000259" key="4">
    <source>
        <dbReference type="Pfam" id="PF00931"/>
    </source>
</evidence>
<dbReference type="InterPro" id="IPR027417">
    <property type="entry name" value="P-loop_NTPase"/>
</dbReference>
<evidence type="ECO:0000259" key="5">
    <source>
        <dbReference type="Pfam" id="PF18052"/>
    </source>
</evidence>
<dbReference type="InterPro" id="IPR002182">
    <property type="entry name" value="NB-ARC"/>
</dbReference>
<evidence type="ECO:0000256" key="2">
    <source>
        <dbReference type="ARBA" id="ARBA00022741"/>
    </source>
</evidence>
<evidence type="ECO:0000256" key="1">
    <source>
        <dbReference type="ARBA" id="ARBA00022737"/>
    </source>
</evidence>
<evidence type="ECO:0000256" key="3">
    <source>
        <dbReference type="ARBA" id="ARBA00022821"/>
    </source>
</evidence>
<organism evidence="6 7">
    <name type="scientific">Rubus argutus</name>
    <name type="common">Southern blackberry</name>
    <dbReference type="NCBI Taxonomy" id="59490"/>
    <lineage>
        <taxon>Eukaryota</taxon>
        <taxon>Viridiplantae</taxon>
        <taxon>Streptophyta</taxon>
        <taxon>Embryophyta</taxon>
        <taxon>Tracheophyta</taxon>
        <taxon>Spermatophyta</taxon>
        <taxon>Magnoliopsida</taxon>
        <taxon>eudicotyledons</taxon>
        <taxon>Gunneridae</taxon>
        <taxon>Pentapetalae</taxon>
        <taxon>rosids</taxon>
        <taxon>fabids</taxon>
        <taxon>Rosales</taxon>
        <taxon>Rosaceae</taxon>
        <taxon>Rosoideae</taxon>
        <taxon>Rosoideae incertae sedis</taxon>
        <taxon>Rubus</taxon>
    </lineage>
</organism>
<gene>
    <name evidence="6" type="ORF">M0R45_026914</name>
</gene>
<proteinExistence type="predicted"/>
<comment type="caution">
    <text evidence="6">The sequence shown here is derived from an EMBL/GenBank/DDBJ whole genome shotgun (WGS) entry which is preliminary data.</text>
</comment>
<feature type="domain" description="Disease resistance N-terminal" evidence="5">
    <location>
        <begin position="6"/>
        <end position="96"/>
    </location>
</feature>
<dbReference type="PANTHER" id="PTHR19338">
    <property type="entry name" value="TRANSLOCASE OF INNER MITOCHONDRIAL MEMBRANE 13 HOMOLOG"/>
    <property type="match status" value="1"/>
</dbReference>
<dbReference type="Proteomes" id="UP001457282">
    <property type="component" value="Unassembled WGS sequence"/>
</dbReference>
<keyword evidence="7" id="KW-1185">Reference proteome</keyword>
<dbReference type="Gene3D" id="3.40.50.300">
    <property type="entry name" value="P-loop containing nucleotide triphosphate hydrolases"/>
    <property type="match status" value="1"/>
</dbReference>
<protein>
    <submittedName>
        <fullName evidence="6">Uncharacterized protein</fullName>
    </submittedName>
</protein>
<sequence>MVDALISVLLKQLASIVYEHTKEPVTLILNAEKDVKSFSCKLRAIQAVLEDAEKKQVTEASVRDWWEKLKDVSYEMDDVLDEWNTEILRQEVEQKQEVEGENAFVAKKKVCFSIPSDCFCFGQVNKAIHHHNIARRIKELNEKLTLISDEREMYGFHQSTNRGTDERLIQRQKTTSLVDISTIFGREEEKEILLSKLLRENNQERERFLVIPIVGMAGMGKTTLTQLAYNDETVMSHFDKKVWVCVSDPF</sequence>
<dbReference type="PANTHER" id="PTHR19338:SF37">
    <property type="entry name" value="DISEASE RESISTANCE PROTEIN RGA4"/>
    <property type="match status" value="1"/>
</dbReference>
<dbReference type="SUPFAM" id="SSF52540">
    <property type="entry name" value="P-loop containing nucleoside triphosphate hydrolases"/>
    <property type="match status" value="1"/>
</dbReference>
<dbReference type="Pfam" id="PF00931">
    <property type="entry name" value="NB-ARC"/>
    <property type="match status" value="1"/>
</dbReference>
<feature type="domain" description="NB-ARC" evidence="4">
    <location>
        <begin position="187"/>
        <end position="248"/>
    </location>
</feature>
<keyword evidence="1" id="KW-0677">Repeat</keyword>